<dbReference type="Pfam" id="PF05721">
    <property type="entry name" value="PhyH"/>
    <property type="match status" value="1"/>
</dbReference>
<feature type="domain" description="Major facilitator superfamily (MFS) profile" evidence="7">
    <location>
        <begin position="367"/>
        <end position="837"/>
    </location>
</feature>
<evidence type="ECO:0000256" key="1">
    <source>
        <dbReference type="ARBA" id="ARBA00004141"/>
    </source>
</evidence>
<feature type="transmembrane region" description="Helical" evidence="6">
    <location>
        <begin position="755"/>
        <end position="777"/>
    </location>
</feature>
<dbReference type="VEuPathDB" id="FungiDB:CDV56_106710"/>
<feature type="transmembrane region" description="Helical" evidence="6">
    <location>
        <begin position="690"/>
        <end position="710"/>
    </location>
</feature>
<feature type="transmembrane region" description="Helical" evidence="6">
    <location>
        <begin position="520"/>
        <end position="540"/>
    </location>
</feature>
<evidence type="ECO:0000256" key="5">
    <source>
        <dbReference type="SAM" id="MobiDB-lite"/>
    </source>
</evidence>
<dbReference type="SUPFAM" id="SSF51197">
    <property type="entry name" value="Clavaminate synthase-like"/>
    <property type="match status" value="1"/>
</dbReference>
<dbReference type="Proteomes" id="UP000215305">
    <property type="component" value="Unassembled WGS sequence"/>
</dbReference>
<dbReference type="STRING" id="41047.A0A397GX84"/>
<feature type="region of interest" description="Disordered" evidence="5">
    <location>
        <begin position="221"/>
        <end position="249"/>
    </location>
</feature>
<feature type="transmembrane region" description="Helical" evidence="6">
    <location>
        <begin position="560"/>
        <end position="580"/>
    </location>
</feature>
<organism evidence="8 9">
    <name type="scientific">Aspergillus thermomutatus</name>
    <name type="common">Neosartorya pseudofischeri</name>
    <dbReference type="NCBI Taxonomy" id="41047"/>
    <lineage>
        <taxon>Eukaryota</taxon>
        <taxon>Fungi</taxon>
        <taxon>Dikarya</taxon>
        <taxon>Ascomycota</taxon>
        <taxon>Pezizomycotina</taxon>
        <taxon>Eurotiomycetes</taxon>
        <taxon>Eurotiomycetidae</taxon>
        <taxon>Eurotiales</taxon>
        <taxon>Aspergillaceae</taxon>
        <taxon>Aspergillus</taxon>
        <taxon>Aspergillus subgen. Fumigati</taxon>
    </lineage>
</organism>
<dbReference type="EMBL" id="NKHU02000121">
    <property type="protein sequence ID" value="RHZ53663.1"/>
    <property type="molecule type" value="Genomic_DNA"/>
</dbReference>
<keyword evidence="9" id="KW-1185">Reference proteome</keyword>
<gene>
    <name evidence="8" type="ORF">CDV56_106710</name>
</gene>
<proteinExistence type="predicted"/>
<dbReference type="GeneID" id="38128684"/>
<dbReference type="Pfam" id="PF07690">
    <property type="entry name" value="MFS_1"/>
    <property type="match status" value="1"/>
</dbReference>
<evidence type="ECO:0000313" key="9">
    <source>
        <dbReference type="Proteomes" id="UP000215305"/>
    </source>
</evidence>
<dbReference type="Gene3D" id="2.60.120.620">
    <property type="entry name" value="q2cbj1_9rhob like domain"/>
    <property type="match status" value="1"/>
</dbReference>
<feature type="transmembrane region" description="Helical" evidence="6">
    <location>
        <begin position="401"/>
        <end position="424"/>
    </location>
</feature>
<comment type="caution">
    <text evidence="8">The sequence shown here is derived from an EMBL/GenBank/DDBJ whole genome shotgun (WGS) entry which is preliminary data.</text>
</comment>
<dbReference type="InterPro" id="IPR008775">
    <property type="entry name" value="Phytyl_CoA_dOase-like"/>
</dbReference>
<dbReference type="PANTHER" id="PTHR23501">
    <property type="entry name" value="MAJOR FACILITATOR SUPERFAMILY"/>
    <property type="match status" value="1"/>
</dbReference>
<keyword evidence="3 6" id="KW-1133">Transmembrane helix</keyword>
<dbReference type="GO" id="GO:0000329">
    <property type="term" value="C:fungal-type vacuole membrane"/>
    <property type="evidence" value="ECO:0007669"/>
    <property type="project" value="TreeGrafter"/>
</dbReference>
<reference evidence="8" key="1">
    <citation type="submission" date="2018-08" db="EMBL/GenBank/DDBJ databases">
        <title>Draft genome sequence of azole-resistant Aspergillus thermomutatus (Neosartorya pseudofischeri) strain HMR AF 39, isolated from a human nasal aspirate.</title>
        <authorList>
            <person name="Parent-Michaud M."/>
            <person name="Dufresne P.J."/>
            <person name="Fournier E."/>
            <person name="Martineau C."/>
            <person name="Moreira S."/>
            <person name="Perkins V."/>
            <person name="De Repentigny L."/>
            <person name="Dufresne S.F."/>
        </authorList>
    </citation>
    <scope>NUCLEOTIDE SEQUENCE [LARGE SCALE GENOMIC DNA]</scope>
    <source>
        <strain evidence="8">HMR AF 39</strain>
    </source>
</reference>
<feature type="transmembrane region" description="Helical" evidence="6">
    <location>
        <begin position="664"/>
        <end position="684"/>
    </location>
</feature>
<accession>A0A397GX84</accession>
<evidence type="ECO:0000256" key="6">
    <source>
        <dbReference type="SAM" id="Phobius"/>
    </source>
</evidence>
<feature type="transmembrane region" description="Helical" evidence="6">
    <location>
        <begin position="431"/>
        <end position="453"/>
    </location>
</feature>
<feature type="transmembrane region" description="Helical" evidence="6">
    <location>
        <begin position="631"/>
        <end position="652"/>
    </location>
</feature>
<keyword evidence="2 6" id="KW-0812">Transmembrane</keyword>
<dbReference type="PROSITE" id="PS50850">
    <property type="entry name" value="MFS"/>
    <property type="match status" value="1"/>
</dbReference>
<dbReference type="InterPro" id="IPR020846">
    <property type="entry name" value="MFS_dom"/>
</dbReference>
<dbReference type="InterPro" id="IPR036259">
    <property type="entry name" value="MFS_trans_sf"/>
</dbReference>
<evidence type="ECO:0000313" key="8">
    <source>
        <dbReference type="EMBL" id="RHZ53663.1"/>
    </source>
</evidence>
<dbReference type="AlphaFoldDB" id="A0A397GX84"/>
<feature type="transmembrane region" description="Helical" evidence="6">
    <location>
        <begin position="722"/>
        <end position="743"/>
    </location>
</feature>
<feature type="transmembrane region" description="Helical" evidence="6">
    <location>
        <begin position="589"/>
        <end position="611"/>
    </location>
</feature>
<dbReference type="SUPFAM" id="SSF103473">
    <property type="entry name" value="MFS general substrate transporter"/>
    <property type="match status" value="1"/>
</dbReference>
<dbReference type="InterPro" id="IPR011701">
    <property type="entry name" value="MFS"/>
</dbReference>
<dbReference type="Gene3D" id="1.20.1720.10">
    <property type="entry name" value="Multidrug resistance protein D"/>
    <property type="match status" value="1"/>
</dbReference>
<protein>
    <recommendedName>
        <fullName evidence="7">Major facilitator superfamily (MFS) profile domain-containing protein</fullName>
    </recommendedName>
</protein>
<dbReference type="RefSeq" id="XP_026613700.1">
    <property type="nucleotide sequence ID" value="XM_026760329.1"/>
</dbReference>
<dbReference type="PANTHER" id="PTHR23501:SF33">
    <property type="entry name" value="MAJOR FACILITATOR SUPERFAMILY (MFS) PROFILE DOMAIN-CONTAINING PROTEIN"/>
    <property type="match status" value="1"/>
</dbReference>
<dbReference type="Gene3D" id="1.20.1250.20">
    <property type="entry name" value="MFS general substrate transporter like domains"/>
    <property type="match status" value="1"/>
</dbReference>
<dbReference type="GO" id="GO:0015174">
    <property type="term" value="F:basic amino acid transmembrane transporter activity"/>
    <property type="evidence" value="ECO:0007669"/>
    <property type="project" value="TreeGrafter"/>
</dbReference>
<evidence type="ECO:0000256" key="2">
    <source>
        <dbReference type="ARBA" id="ARBA00022692"/>
    </source>
</evidence>
<dbReference type="OrthoDB" id="445007at2759"/>
<keyword evidence="4 6" id="KW-0472">Membrane</keyword>
<name>A0A397GX84_ASPTH</name>
<evidence type="ECO:0000256" key="3">
    <source>
        <dbReference type="ARBA" id="ARBA00022989"/>
    </source>
</evidence>
<sequence>MEGLNPSQLAFFHENGYLVIPDFLTPEEITSLLTETNTLLDNFPLESHPLTKFTTGDDESNKNDPHVGDDYFLDSGDKIRFFFEPDAFSSTPDPATGKPALLKPKQQAINKIGHALHSLSPPFEKVSLSARNAAIAKSLGFVDPRVLQSMVICKQPGIGGAVPPHRDSEFLYTRPPSAVGWWFALQDAGPGNATLGMWRGSHRQRIKRRFVRRIGEDGKAVGTEFVENDGPEVPRGSEGDGQGQDQGQEVKDEDLEILDIKAGSLVLIHGNVLHKSEKNTSPRSRFAYTFHVIEGADGWDYDERNWLQPPEGGEFSKLSDYLNLSIPDNRRWIMSDPESEPFIRSSLEIEEEKDLHPHGNLRQLLPLVGAVWLGEFIDAVDQTILVSTYGTISSQFHSLSMGSWLLTGYNLGFCIALPVYGLLCDIYSRKILLFTSYFFFGIGSLICGTGQVVSQVVVGRVIAGLGGAGMTSLCSVIITDLLPSSEVAVLRGWTETINNIGRSLGPPLGGFLVNTLGWRWTFLGHLPLLGLCVVSVAYRLPANPKGQTEPKADCIRNIDWTGILAFAAAIISLLLAIHLLGTDETGSPWFMPSVITACISLPFFLWVEHAWAERPLIPLGLMRGVVGRHCAVQILVYAARLAIASNIVPYMVRTHGLSDVAASLFHVSTILGMPLGVLASGYTIRRLKQYKPVILGGLCATISVYLLILLQWRHGSSVLDGLYMFPAGTAAGLIFTGQFIAISSNAPEGRLPTCVTMYFLCTQLGIILGVALASGLLQGSFSNELMRKLPEFAGKERIVHKVLNEIRYSRGLPAGLQRAIRSSFLSSFQAVPCEFPV</sequence>
<evidence type="ECO:0000256" key="4">
    <source>
        <dbReference type="ARBA" id="ARBA00023136"/>
    </source>
</evidence>
<evidence type="ECO:0000259" key="7">
    <source>
        <dbReference type="PROSITE" id="PS50850"/>
    </source>
</evidence>
<comment type="subcellular location">
    <subcellularLocation>
        <location evidence="1">Membrane</location>
        <topology evidence="1">Multi-pass membrane protein</topology>
    </subcellularLocation>
</comment>